<feature type="compositionally biased region" description="Basic and acidic residues" evidence="1">
    <location>
        <begin position="563"/>
        <end position="580"/>
    </location>
</feature>
<proteinExistence type="predicted"/>
<feature type="compositionally biased region" description="Low complexity" evidence="1">
    <location>
        <begin position="631"/>
        <end position="655"/>
    </location>
</feature>
<feature type="compositionally biased region" description="Pro residues" evidence="1">
    <location>
        <begin position="727"/>
        <end position="736"/>
    </location>
</feature>
<feature type="compositionally biased region" description="Polar residues" evidence="1">
    <location>
        <begin position="189"/>
        <end position="207"/>
    </location>
</feature>
<feature type="compositionally biased region" description="Polar residues" evidence="1">
    <location>
        <begin position="329"/>
        <end position="382"/>
    </location>
</feature>
<keyword evidence="3" id="KW-1185">Reference proteome</keyword>
<feature type="region of interest" description="Disordered" evidence="1">
    <location>
        <begin position="862"/>
        <end position="1048"/>
    </location>
</feature>
<feature type="region of interest" description="Disordered" evidence="1">
    <location>
        <begin position="230"/>
        <end position="833"/>
    </location>
</feature>
<feature type="region of interest" description="Disordered" evidence="1">
    <location>
        <begin position="155"/>
        <end position="216"/>
    </location>
</feature>
<feature type="compositionally biased region" description="Polar residues" evidence="1">
    <location>
        <begin position="1071"/>
        <end position="1080"/>
    </location>
</feature>
<organism evidence="2 3">
    <name type="scientific">Schizophyllum amplum</name>
    <dbReference type="NCBI Taxonomy" id="97359"/>
    <lineage>
        <taxon>Eukaryota</taxon>
        <taxon>Fungi</taxon>
        <taxon>Dikarya</taxon>
        <taxon>Basidiomycota</taxon>
        <taxon>Agaricomycotina</taxon>
        <taxon>Agaricomycetes</taxon>
        <taxon>Agaricomycetidae</taxon>
        <taxon>Agaricales</taxon>
        <taxon>Schizophyllaceae</taxon>
        <taxon>Schizophyllum</taxon>
    </lineage>
</organism>
<sequence>MSNTLNPWIKAFLEGIAEELGAQVWKAKPVKKKVQIIEFKTFPKDGEDAFIWAQVSDKEHQIPIRFSKDSVAALRDRKGKKTALARVTVKPMLARVPRGPIESGISSQEHLVLDCSEVELAGSFGQAVFGNPQPIERHRKLRDWVAALREGGGAGNILKQRKEEEVEQASSRAAQRLPSPLPPPPLKASVTTTEPEAPLQTQKPAKSSTEDDFASFSPTAQAIYDRYRAKTDAGKQDEQRHSPAARVTDGRNSIDKDATMDDEDEQAQPPRKKRKVDPTHLFAVSSQPSSDDEPIPWEPTPERDDQDHHMDVDEVDDTMTAQMIEERSGSPQATAKSQQTTANSQHATSNSQPATAGSQPVATSSQPATTNSQNSAGNTSLTKRFPPNQLAMRESNERLLRDGRPMRGEGSMRDTTGPPTSTAENEWRSPAKTQSSKQSGTQGATALLSPAVWLPSPAAPMQSPAAFARSPALSTQSPALRNMQSALNSPMVVQQSPVVVQQSTAAGDSPDVASSTAATQGSASHPRDAPSSEQSPKEASVRNEAQVRAQDSSAPEQGPQGSSREDVPPREEGSSRKEGALRSPQPNLAQTMSAQLSRRVPPPAKPPIPRLDRNAPATILVPDSDVSYSNSQPSQPSQPFSQPSQSFSQPSQPSKPSKPPSQPSKQPFPSVSRDQSSVVRQPNAGPASRPRHTPPAASRSKAAASRSTAVASQPKPVALQSKAVAPQPQPVAPQPKPSASRLESVASRSEPVASRSRPVPEDDVLEISDDSTDEDYVLETDEDDAMDEDADEAMDGGGEGEGEADGEDGGIGADEDNGMQEAEDAGTDAKDAGIGADAEAEYDLYDLFDADFPICLEACKTPAHSQRVGESQHAPQGSQRARPNSQRAAAPQQRTQLSSQRTDNKTSKSGTTVKPSSRAARPADQRSSNATQGKNVQPNKADTSRPGGERIYEASDAGGKRTSGPSSRTALAGPSRQKNPQPAANAQAPRRASSSNASAPQSDLEMDEDDMQTKSKLFAIPTREKMPQLDFGHKPRAGPSTAPSPALPLHQDVFSATQLVPHDAEAWRAPSFQQKNNLMSAPTDKGKRRALVPGAGPPQSISGSLKKRARKEGHAGTEARPANRLKRKREDAGGPLESLYKDFDMMDRDAEEGKYANSWLTWGEVSEILLFVGRRREARRLAAEEEKEVVRLATTLSRARSD</sequence>
<feature type="compositionally biased region" description="Basic and acidic residues" evidence="1">
    <location>
        <begin position="1022"/>
        <end position="1033"/>
    </location>
</feature>
<feature type="compositionally biased region" description="Low complexity" evidence="1">
    <location>
        <begin position="979"/>
        <end position="1002"/>
    </location>
</feature>
<dbReference type="OrthoDB" id="3144405at2759"/>
<feature type="compositionally biased region" description="Basic and acidic residues" evidence="1">
    <location>
        <begin position="300"/>
        <end position="312"/>
    </location>
</feature>
<feature type="compositionally biased region" description="Low complexity" evidence="1">
    <location>
        <begin position="489"/>
        <end position="503"/>
    </location>
</feature>
<reference evidence="2 3" key="1">
    <citation type="journal article" date="2019" name="New Phytol.">
        <title>Comparative genomics reveals unique wood-decay strategies and fruiting body development in the Schizophyllaceae.</title>
        <authorList>
            <person name="Almasi E."/>
            <person name="Sahu N."/>
            <person name="Krizsan K."/>
            <person name="Balint B."/>
            <person name="Kovacs G.M."/>
            <person name="Kiss B."/>
            <person name="Cseklye J."/>
            <person name="Drula E."/>
            <person name="Henrissat B."/>
            <person name="Nagy I."/>
            <person name="Chovatia M."/>
            <person name="Adam C."/>
            <person name="LaButti K."/>
            <person name="Lipzen A."/>
            <person name="Riley R."/>
            <person name="Grigoriev I.V."/>
            <person name="Nagy L.G."/>
        </authorList>
    </citation>
    <scope>NUCLEOTIDE SEQUENCE [LARGE SCALE GENOMIC DNA]</scope>
    <source>
        <strain evidence="2 3">NL-1724</strain>
    </source>
</reference>
<evidence type="ECO:0008006" key="4">
    <source>
        <dbReference type="Google" id="ProtNLM"/>
    </source>
</evidence>
<evidence type="ECO:0000313" key="3">
    <source>
        <dbReference type="Proteomes" id="UP000320762"/>
    </source>
</evidence>
<feature type="compositionally biased region" description="Polar residues" evidence="1">
    <location>
        <begin position="584"/>
        <end position="596"/>
    </location>
</feature>
<feature type="compositionally biased region" description="Polar residues" evidence="1">
    <location>
        <begin position="431"/>
        <end position="444"/>
    </location>
</feature>
<accession>A0A550CXR7</accession>
<feature type="compositionally biased region" description="Polar residues" evidence="1">
    <location>
        <begin position="925"/>
        <end position="941"/>
    </location>
</feature>
<feature type="compositionally biased region" description="Polar residues" evidence="1">
    <location>
        <begin position="472"/>
        <end position="488"/>
    </location>
</feature>
<dbReference type="Proteomes" id="UP000320762">
    <property type="component" value="Unassembled WGS sequence"/>
</dbReference>
<feature type="compositionally biased region" description="Low complexity" evidence="1">
    <location>
        <begin position="696"/>
        <end position="712"/>
    </location>
</feature>
<evidence type="ECO:0000256" key="1">
    <source>
        <dbReference type="SAM" id="MobiDB-lite"/>
    </source>
</evidence>
<dbReference type="AlphaFoldDB" id="A0A550CXR7"/>
<gene>
    <name evidence="2" type="ORF">BD626DRAFT_624931</name>
</gene>
<feature type="compositionally biased region" description="Polar residues" evidence="1">
    <location>
        <begin position="549"/>
        <end position="562"/>
    </location>
</feature>
<feature type="compositionally biased region" description="Pro residues" evidence="1">
    <location>
        <begin position="600"/>
        <end position="609"/>
    </location>
</feature>
<protein>
    <recommendedName>
        <fullName evidence="4">Telomere replication protein EST3</fullName>
    </recommendedName>
</protein>
<feature type="compositionally biased region" description="Basic and acidic residues" evidence="1">
    <location>
        <begin position="525"/>
        <end position="541"/>
    </location>
</feature>
<feature type="compositionally biased region" description="Basic and acidic residues" evidence="1">
    <location>
        <begin position="394"/>
        <end position="412"/>
    </location>
</feature>
<name>A0A550CXR7_9AGAR</name>
<evidence type="ECO:0000313" key="2">
    <source>
        <dbReference type="EMBL" id="TRM69596.1"/>
    </source>
</evidence>
<feature type="region of interest" description="Disordered" evidence="1">
    <location>
        <begin position="1067"/>
        <end position="1137"/>
    </location>
</feature>
<feature type="compositionally biased region" description="Basic and acidic residues" evidence="1">
    <location>
        <begin position="230"/>
        <end position="241"/>
    </location>
</feature>
<feature type="compositionally biased region" description="Low complexity" evidence="1">
    <location>
        <begin position="663"/>
        <end position="681"/>
    </location>
</feature>
<dbReference type="EMBL" id="VDMD01000001">
    <property type="protein sequence ID" value="TRM69596.1"/>
    <property type="molecule type" value="Genomic_DNA"/>
</dbReference>
<feature type="compositionally biased region" description="Polar residues" evidence="1">
    <location>
        <begin position="873"/>
        <end position="915"/>
    </location>
</feature>
<feature type="compositionally biased region" description="Acidic residues" evidence="1">
    <location>
        <begin position="761"/>
        <end position="826"/>
    </location>
</feature>
<feature type="compositionally biased region" description="Low complexity" evidence="1">
    <location>
        <begin position="455"/>
        <end position="468"/>
    </location>
</feature>
<feature type="compositionally biased region" description="Basic and acidic residues" evidence="1">
    <location>
        <begin position="248"/>
        <end position="259"/>
    </location>
</feature>
<feature type="compositionally biased region" description="Low complexity" evidence="1">
    <location>
        <begin position="513"/>
        <end position="524"/>
    </location>
</feature>
<comment type="caution">
    <text evidence="2">The sequence shown here is derived from an EMBL/GenBank/DDBJ whole genome shotgun (WGS) entry which is preliminary data.</text>
</comment>
<feature type="compositionally biased region" description="Polar residues" evidence="1">
    <location>
        <begin position="413"/>
        <end position="424"/>
    </location>
</feature>